<feature type="non-terminal residue" evidence="4">
    <location>
        <position position="1"/>
    </location>
</feature>
<dbReference type="PANTHER" id="PTHR43775">
    <property type="entry name" value="FATTY ACID SYNTHASE"/>
    <property type="match status" value="1"/>
</dbReference>
<name>A0A0F4I8Q8_9ACTN</name>
<keyword evidence="1" id="KW-0808">Transferase</keyword>
<dbReference type="PATRIC" id="fig|68223.7.peg.6143"/>
<dbReference type="AlphaFoldDB" id="A0A0F4I8Q8"/>
<dbReference type="PANTHER" id="PTHR43775:SF51">
    <property type="entry name" value="INACTIVE PHENOLPHTHIOCEROL SYNTHESIS POLYKETIDE SYNTHASE TYPE I PKS1-RELATED"/>
    <property type="match status" value="1"/>
</dbReference>
<dbReference type="Pfam" id="PF08659">
    <property type="entry name" value="KR"/>
    <property type="match status" value="1"/>
</dbReference>
<dbReference type="CDD" id="cd08952">
    <property type="entry name" value="KR_1_SDR_x"/>
    <property type="match status" value="1"/>
</dbReference>
<evidence type="ECO:0000313" key="4">
    <source>
        <dbReference type="EMBL" id="KJY17848.1"/>
    </source>
</evidence>
<dbReference type="InterPro" id="IPR057326">
    <property type="entry name" value="KR_dom"/>
</dbReference>
<evidence type="ECO:0000256" key="1">
    <source>
        <dbReference type="ARBA" id="ARBA00022679"/>
    </source>
</evidence>
<protein>
    <submittedName>
        <fullName evidence="4">6-deoxyerythronolide-B synthase</fullName>
    </submittedName>
</protein>
<gene>
    <name evidence="4" type="ORF">VR44_39805</name>
</gene>
<dbReference type="Gene3D" id="6.10.140.1830">
    <property type="match status" value="1"/>
</dbReference>
<keyword evidence="2" id="KW-0511">Multifunctional enzyme</keyword>
<evidence type="ECO:0000256" key="2">
    <source>
        <dbReference type="ARBA" id="ARBA00023268"/>
    </source>
</evidence>
<dbReference type="Gene3D" id="3.40.50.720">
    <property type="entry name" value="NAD(P)-binding Rossmann-like Domain"/>
    <property type="match status" value="1"/>
</dbReference>
<proteinExistence type="predicted"/>
<dbReference type="RefSeq" id="WP_045952577.1">
    <property type="nucleotide sequence ID" value="NZ_JZWV01001642.1"/>
</dbReference>
<dbReference type="Proteomes" id="UP000033551">
    <property type="component" value="Unassembled WGS sequence"/>
</dbReference>
<dbReference type="EMBL" id="JZWV01001642">
    <property type="protein sequence ID" value="KJY17848.1"/>
    <property type="molecule type" value="Genomic_DNA"/>
</dbReference>
<dbReference type="Gene3D" id="3.40.50.11460">
    <property type="match status" value="1"/>
</dbReference>
<dbReference type="GO" id="GO:0004312">
    <property type="term" value="F:fatty acid synthase activity"/>
    <property type="evidence" value="ECO:0007669"/>
    <property type="project" value="TreeGrafter"/>
</dbReference>
<dbReference type="SMART" id="SM00822">
    <property type="entry name" value="PKS_KR"/>
    <property type="match status" value="1"/>
</dbReference>
<dbReference type="OrthoDB" id="9778690at2"/>
<reference evidence="4 5" key="1">
    <citation type="submission" date="2015-02" db="EMBL/GenBank/DDBJ databases">
        <authorList>
            <person name="Ju K.-S."/>
            <person name="Doroghazi J.R."/>
            <person name="Metcalf W."/>
        </authorList>
    </citation>
    <scope>NUCLEOTIDE SEQUENCE [LARGE SCALE GENOMIC DNA]</scope>
    <source>
        <strain evidence="4 5">NRRL ISP-5550</strain>
    </source>
</reference>
<sequence>LHVHGAPVDWEAVLAGRGARRVDLPTYPFQHQPFWLVPAATRGTGPEAADPAEAAFWDTVENQDLAALAERLEVTGDSPLSSVLPALSQWRRRRRSRTVVDSWRYRISWQPLTGGRDTAELSGTWLLAVPGGGGEDAVVTAVSEALARHGAEVALLPVRTDETRTALAARLRPEPGATEPAGVLSLLALTDESHPDHPDLPAGLALTTLLVQALGDAGTTAPLWCATRGAVSTGRSDTPAGPRQAMVWGLGRSTALDHPDRWGGLVDLPATLDERAARRLVSLLAQGPGGEDQTAIRPSGIFVRRLTRALAPDTASPDRTWQPRGTVLITGGTGALGAHVARHLARNGADHLVLTGRRGPDAPGARELAAEIEELGAEVTLTACDLTDREQVAALLRDLPEDHHPLTAVIHAAGLPQFTPTDTLTPADLAAVVAAKATGAHHLDELLAGRDLDAFVLFSSVAAAWGSGSQAAYCAANAHLDALAEQRRARGLAATSVAWG</sequence>
<dbReference type="InterPro" id="IPR050091">
    <property type="entry name" value="PKS_NRPS_Biosynth_Enz"/>
</dbReference>
<dbReference type="SUPFAM" id="SSF51735">
    <property type="entry name" value="NAD(P)-binding Rossmann-fold domains"/>
    <property type="match status" value="2"/>
</dbReference>
<dbReference type="InterPro" id="IPR041618">
    <property type="entry name" value="PKS_DE"/>
</dbReference>
<accession>A0A0F4I8Q8</accession>
<dbReference type="InterPro" id="IPR036291">
    <property type="entry name" value="NAD(P)-bd_dom_sf"/>
</dbReference>
<evidence type="ECO:0000259" key="3">
    <source>
        <dbReference type="SMART" id="SM00822"/>
    </source>
</evidence>
<dbReference type="Pfam" id="PF18369">
    <property type="entry name" value="PKS_DE"/>
    <property type="match status" value="1"/>
</dbReference>
<feature type="non-terminal residue" evidence="4">
    <location>
        <position position="500"/>
    </location>
</feature>
<dbReference type="InterPro" id="IPR013968">
    <property type="entry name" value="PKS_KR"/>
</dbReference>
<keyword evidence="5" id="KW-1185">Reference proteome</keyword>
<dbReference type="Gene3D" id="3.30.70.3290">
    <property type="match status" value="1"/>
</dbReference>
<dbReference type="GO" id="GO:0006633">
    <property type="term" value="P:fatty acid biosynthetic process"/>
    <property type="evidence" value="ECO:0007669"/>
    <property type="project" value="TreeGrafter"/>
</dbReference>
<evidence type="ECO:0000313" key="5">
    <source>
        <dbReference type="Proteomes" id="UP000033551"/>
    </source>
</evidence>
<feature type="domain" description="Ketoreductase" evidence="3">
    <location>
        <begin position="325"/>
        <end position="499"/>
    </location>
</feature>
<comment type="caution">
    <text evidence="4">The sequence shown here is derived from an EMBL/GenBank/DDBJ whole genome shotgun (WGS) entry which is preliminary data.</text>
</comment>
<organism evidence="4 5">
    <name type="scientific">Streptomyces katrae</name>
    <dbReference type="NCBI Taxonomy" id="68223"/>
    <lineage>
        <taxon>Bacteria</taxon>
        <taxon>Bacillati</taxon>
        <taxon>Actinomycetota</taxon>
        <taxon>Actinomycetes</taxon>
        <taxon>Kitasatosporales</taxon>
        <taxon>Streptomycetaceae</taxon>
        <taxon>Streptomyces</taxon>
    </lineage>
</organism>